<evidence type="ECO:0000256" key="1">
    <source>
        <dbReference type="ARBA" id="ARBA00001966"/>
    </source>
</evidence>
<proteinExistence type="predicted"/>
<comment type="cofactor">
    <cofactor evidence="1">
        <name>[4Fe-4S] cluster</name>
        <dbReference type="ChEBI" id="CHEBI:49883"/>
    </cofactor>
</comment>
<reference evidence="8" key="1">
    <citation type="journal article" date="2014" name="Front. Microbiol.">
        <title>High frequency of phylogenetically diverse reductive dehalogenase-homologous genes in deep subseafloor sedimentary metagenomes.</title>
        <authorList>
            <person name="Kawai M."/>
            <person name="Futagami T."/>
            <person name="Toyoda A."/>
            <person name="Takaki Y."/>
            <person name="Nishi S."/>
            <person name="Hori S."/>
            <person name="Arai W."/>
            <person name="Tsubouchi T."/>
            <person name="Morono Y."/>
            <person name="Uchiyama I."/>
            <person name="Ito T."/>
            <person name="Fujiyama A."/>
            <person name="Inagaki F."/>
            <person name="Takami H."/>
        </authorList>
    </citation>
    <scope>NUCLEOTIDE SEQUENCE</scope>
    <source>
        <strain evidence="8">Expedition CK06-06</strain>
    </source>
</reference>
<protein>
    <recommendedName>
        <fullName evidence="7">4Fe-4S ferredoxin-type domain-containing protein</fullName>
    </recommendedName>
</protein>
<evidence type="ECO:0000256" key="4">
    <source>
        <dbReference type="ARBA" id="ARBA00022737"/>
    </source>
</evidence>
<keyword evidence="6" id="KW-0411">Iron-sulfur</keyword>
<feature type="domain" description="4Fe-4S ferredoxin-type" evidence="7">
    <location>
        <begin position="81"/>
        <end position="110"/>
    </location>
</feature>
<keyword evidence="3" id="KW-0479">Metal-binding</keyword>
<dbReference type="PANTHER" id="PTHR43724">
    <property type="entry name" value="PYRUVATE SYNTHASE SUBUNIT PORD"/>
    <property type="match status" value="1"/>
</dbReference>
<dbReference type="GO" id="GO:0046872">
    <property type="term" value="F:metal ion binding"/>
    <property type="evidence" value="ECO:0007669"/>
    <property type="project" value="UniProtKB-KW"/>
</dbReference>
<evidence type="ECO:0000256" key="3">
    <source>
        <dbReference type="ARBA" id="ARBA00022723"/>
    </source>
</evidence>
<dbReference type="InterPro" id="IPR017900">
    <property type="entry name" value="4Fe4S_Fe_S_CS"/>
</dbReference>
<organism evidence="8">
    <name type="scientific">marine sediment metagenome</name>
    <dbReference type="NCBI Taxonomy" id="412755"/>
    <lineage>
        <taxon>unclassified sequences</taxon>
        <taxon>metagenomes</taxon>
        <taxon>ecological metagenomes</taxon>
    </lineage>
</organism>
<dbReference type="Pfam" id="PF14697">
    <property type="entry name" value="Fer4_21"/>
    <property type="match status" value="1"/>
</dbReference>
<dbReference type="InterPro" id="IPR017896">
    <property type="entry name" value="4Fe4S_Fe-S-bd"/>
</dbReference>
<dbReference type="SUPFAM" id="SSF54862">
    <property type="entry name" value="4Fe-4S ferredoxins"/>
    <property type="match status" value="1"/>
</dbReference>
<name>X1HJ01_9ZZZZ</name>
<dbReference type="PROSITE" id="PS51379">
    <property type="entry name" value="4FE4S_FER_2"/>
    <property type="match status" value="2"/>
</dbReference>
<comment type="caution">
    <text evidence="8">The sequence shown here is derived from an EMBL/GenBank/DDBJ whole genome shotgun (WGS) entry which is preliminary data.</text>
</comment>
<dbReference type="Gene3D" id="3.30.70.20">
    <property type="match status" value="1"/>
</dbReference>
<accession>X1HJ01</accession>
<evidence type="ECO:0000313" key="8">
    <source>
        <dbReference type="EMBL" id="GAH69447.1"/>
    </source>
</evidence>
<keyword evidence="4" id="KW-0677">Repeat</keyword>
<evidence type="ECO:0000256" key="5">
    <source>
        <dbReference type="ARBA" id="ARBA00023004"/>
    </source>
</evidence>
<evidence type="ECO:0000256" key="2">
    <source>
        <dbReference type="ARBA" id="ARBA00022485"/>
    </source>
</evidence>
<dbReference type="PANTHER" id="PTHR43724:SF1">
    <property type="entry name" value="PYRUVATE SYNTHASE SUBUNIT PORD"/>
    <property type="match status" value="1"/>
</dbReference>
<evidence type="ECO:0000256" key="6">
    <source>
        <dbReference type="ARBA" id="ARBA00023014"/>
    </source>
</evidence>
<keyword evidence="2" id="KW-0004">4Fe-4S</keyword>
<feature type="domain" description="4Fe-4S ferredoxin-type" evidence="7">
    <location>
        <begin position="51"/>
        <end position="80"/>
    </location>
</feature>
<dbReference type="PROSITE" id="PS00198">
    <property type="entry name" value="4FE4S_FER_1"/>
    <property type="match status" value="1"/>
</dbReference>
<sequence>MSESEKWKKINKSKEERPKVQEYKNWKELPPIPISLPIEGNMGTTGDWRTFRPIIDQENCNKCGFCWMYCPEGVIEKKEDGHFEINLLYCKGCGICAKECPTKNIEMVRESDIKDS</sequence>
<dbReference type="GO" id="GO:0016625">
    <property type="term" value="F:oxidoreductase activity, acting on the aldehyde or oxo group of donors, iron-sulfur protein as acceptor"/>
    <property type="evidence" value="ECO:0007669"/>
    <property type="project" value="InterPro"/>
</dbReference>
<dbReference type="GO" id="GO:0051539">
    <property type="term" value="F:4 iron, 4 sulfur cluster binding"/>
    <property type="evidence" value="ECO:0007669"/>
    <property type="project" value="UniProtKB-KW"/>
</dbReference>
<gene>
    <name evidence="8" type="ORF">S03H2_50952</name>
</gene>
<dbReference type="NCBIfam" id="TIGR02179">
    <property type="entry name" value="PorD_KorD"/>
    <property type="match status" value="1"/>
</dbReference>
<dbReference type="EMBL" id="BARU01032298">
    <property type="protein sequence ID" value="GAH69447.1"/>
    <property type="molecule type" value="Genomic_DNA"/>
</dbReference>
<dbReference type="InterPro" id="IPR011898">
    <property type="entry name" value="PorD_KorD"/>
</dbReference>
<keyword evidence="5" id="KW-0408">Iron</keyword>
<dbReference type="AlphaFoldDB" id="X1HJ01"/>
<evidence type="ECO:0000259" key="7">
    <source>
        <dbReference type="PROSITE" id="PS51379"/>
    </source>
</evidence>